<protein>
    <submittedName>
        <fullName evidence="1">Uncharacterized protein</fullName>
    </submittedName>
</protein>
<dbReference type="Proteomes" id="UP001162483">
    <property type="component" value="Unassembled WGS sequence"/>
</dbReference>
<proteinExistence type="predicted"/>
<comment type="caution">
    <text evidence="1">The sequence shown here is derived from an EMBL/GenBank/DDBJ whole genome shotgun (WGS) entry which is preliminary data.</text>
</comment>
<dbReference type="EMBL" id="CATNWA010017605">
    <property type="protein sequence ID" value="CAI9601792.1"/>
    <property type="molecule type" value="Genomic_DNA"/>
</dbReference>
<evidence type="ECO:0000313" key="1">
    <source>
        <dbReference type="EMBL" id="CAI9601792.1"/>
    </source>
</evidence>
<organism evidence="1 2">
    <name type="scientific">Staurois parvus</name>
    <dbReference type="NCBI Taxonomy" id="386267"/>
    <lineage>
        <taxon>Eukaryota</taxon>
        <taxon>Metazoa</taxon>
        <taxon>Chordata</taxon>
        <taxon>Craniata</taxon>
        <taxon>Vertebrata</taxon>
        <taxon>Euteleostomi</taxon>
        <taxon>Amphibia</taxon>
        <taxon>Batrachia</taxon>
        <taxon>Anura</taxon>
        <taxon>Neobatrachia</taxon>
        <taxon>Ranoidea</taxon>
        <taxon>Ranidae</taxon>
        <taxon>Staurois</taxon>
    </lineage>
</organism>
<feature type="non-terminal residue" evidence="1">
    <location>
        <position position="55"/>
    </location>
</feature>
<name>A0ABN9G0S4_9NEOB</name>
<evidence type="ECO:0000313" key="2">
    <source>
        <dbReference type="Proteomes" id="UP001162483"/>
    </source>
</evidence>
<keyword evidence="2" id="KW-1185">Reference proteome</keyword>
<sequence>MDTDGDRLRHCVAPQPCEWLVLTGCYMTPSHNEECPAWLSICYREGQKGVKENIR</sequence>
<reference evidence="1" key="1">
    <citation type="submission" date="2023-05" db="EMBL/GenBank/DDBJ databases">
        <authorList>
            <person name="Stuckert A."/>
        </authorList>
    </citation>
    <scope>NUCLEOTIDE SEQUENCE</scope>
</reference>
<gene>
    <name evidence="1" type="ORF">SPARVUS_LOCUS13027223</name>
</gene>
<accession>A0ABN9G0S4</accession>